<dbReference type="InterPro" id="IPR058637">
    <property type="entry name" value="YknX-like_C"/>
</dbReference>
<dbReference type="PANTHER" id="PTHR30158">
    <property type="entry name" value="ACRA/E-RELATED COMPONENT OF DRUG EFFLUX TRANSPORTER"/>
    <property type="match status" value="1"/>
</dbReference>
<accession>A0A437N744</accession>
<feature type="domain" description="Multidrug resistance protein MdtA-like beta-barrel" evidence="6">
    <location>
        <begin position="248"/>
        <end position="304"/>
    </location>
</feature>
<proteinExistence type="inferred from homology"/>
<comment type="similarity">
    <text evidence="1">Belongs to the membrane fusion protein (MFP) (TC 8.A.1) family.</text>
</comment>
<dbReference type="Gene3D" id="2.40.30.170">
    <property type="match status" value="1"/>
</dbReference>
<dbReference type="InterPro" id="IPR006143">
    <property type="entry name" value="RND_pump_MFP"/>
</dbReference>
<feature type="compositionally biased region" description="Low complexity" evidence="2">
    <location>
        <begin position="390"/>
        <end position="411"/>
    </location>
</feature>
<dbReference type="NCBIfam" id="TIGR01730">
    <property type="entry name" value="RND_mfp"/>
    <property type="match status" value="1"/>
</dbReference>
<dbReference type="Pfam" id="PF25989">
    <property type="entry name" value="YknX_C"/>
    <property type="match status" value="1"/>
</dbReference>
<dbReference type="GO" id="GO:0005886">
    <property type="term" value="C:plasma membrane"/>
    <property type="evidence" value="ECO:0007669"/>
    <property type="project" value="TreeGrafter"/>
</dbReference>
<keyword evidence="9" id="KW-1185">Reference proteome</keyword>
<dbReference type="Pfam" id="PF25876">
    <property type="entry name" value="HH_MFP_RND"/>
    <property type="match status" value="1"/>
</dbReference>
<organism evidence="8 9">
    <name type="scientific">Novosphingobium umbonatum</name>
    <dbReference type="NCBI Taxonomy" id="1908524"/>
    <lineage>
        <taxon>Bacteria</taxon>
        <taxon>Pseudomonadati</taxon>
        <taxon>Pseudomonadota</taxon>
        <taxon>Alphaproteobacteria</taxon>
        <taxon>Sphingomonadales</taxon>
        <taxon>Sphingomonadaceae</taxon>
        <taxon>Novosphingobium</taxon>
    </lineage>
</organism>
<dbReference type="EMBL" id="SACO01000004">
    <property type="protein sequence ID" value="RVU05718.1"/>
    <property type="molecule type" value="Genomic_DNA"/>
</dbReference>
<name>A0A437N744_9SPHN</name>
<dbReference type="Gene3D" id="1.10.287.470">
    <property type="entry name" value="Helix hairpin bin"/>
    <property type="match status" value="1"/>
</dbReference>
<sequence length="411" mass="44024">MPRTRPLPSSSLQLPRHGAKVLLPAAMALMLAACSAPPPPPPPPTPVVAAAPLERRVVDWDDYVGRFEAVQDAEVRPRVSGQILRTMLQPGQRVTQGQPLFEIDPRPYRAALAQAQAEVARANALLVNARQERIRAADLFKAQATSREELEQKEAAERSAQAGLMAAKAAASARALDVDFTIVRAPITGLLSDKRVSIGDYVTAGQTPLTRVVSLDPIRFTFDGAENLYLKYMREAEKGGRPSSRTSPNPIDIQLADEKGYSLHGRMDFVDNAIDKASGTIRAHALVANPGGKLVPGLFGRARLIGSGTYPALLIPDAAIVTDQTRQFVYVVGRDNKAAIRNIATGPMVDGLRVVRSGIDKRDKVVIEGIGRLHDGSPLAARQGAITPKPDAQSPISQPAQAPQPSQATAK</sequence>
<evidence type="ECO:0000313" key="9">
    <source>
        <dbReference type="Proteomes" id="UP000282837"/>
    </source>
</evidence>
<evidence type="ECO:0000313" key="8">
    <source>
        <dbReference type="EMBL" id="RVU05718.1"/>
    </source>
</evidence>
<dbReference type="InterPro" id="IPR058625">
    <property type="entry name" value="MdtA-like_BSH"/>
</dbReference>
<dbReference type="InterPro" id="IPR058624">
    <property type="entry name" value="MdtA-like_HH"/>
</dbReference>
<feature type="signal peptide" evidence="3">
    <location>
        <begin position="1"/>
        <end position="35"/>
    </location>
</feature>
<dbReference type="GO" id="GO:0030313">
    <property type="term" value="C:cell envelope"/>
    <property type="evidence" value="ECO:0007669"/>
    <property type="project" value="UniProtKB-SubCell"/>
</dbReference>
<feature type="domain" description="Multidrug resistance protein MdtA-like alpha-helical hairpin" evidence="4">
    <location>
        <begin position="112"/>
        <end position="179"/>
    </location>
</feature>
<dbReference type="Gene3D" id="2.40.420.20">
    <property type="match status" value="1"/>
</dbReference>
<dbReference type="SUPFAM" id="SSF111369">
    <property type="entry name" value="HlyD-like secretion proteins"/>
    <property type="match status" value="1"/>
</dbReference>
<dbReference type="Pfam" id="PF25917">
    <property type="entry name" value="BSH_RND"/>
    <property type="match status" value="1"/>
</dbReference>
<evidence type="ECO:0000256" key="1">
    <source>
        <dbReference type="ARBA" id="ARBA00009477"/>
    </source>
</evidence>
<evidence type="ECO:0000256" key="3">
    <source>
        <dbReference type="SAM" id="SignalP"/>
    </source>
</evidence>
<dbReference type="GO" id="GO:0022857">
    <property type="term" value="F:transmembrane transporter activity"/>
    <property type="evidence" value="ECO:0007669"/>
    <property type="project" value="InterPro"/>
</dbReference>
<comment type="caution">
    <text evidence="8">The sequence shown here is derived from an EMBL/GenBank/DDBJ whole genome shotgun (WGS) entry which is preliminary data.</text>
</comment>
<gene>
    <name evidence="8" type="ORF">EOE18_06940</name>
</gene>
<dbReference type="OrthoDB" id="9816569at2"/>
<evidence type="ECO:0000259" key="4">
    <source>
        <dbReference type="Pfam" id="PF25876"/>
    </source>
</evidence>
<feature type="region of interest" description="Disordered" evidence="2">
    <location>
        <begin position="378"/>
        <end position="411"/>
    </location>
</feature>
<evidence type="ECO:0000259" key="7">
    <source>
        <dbReference type="Pfam" id="PF25989"/>
    </source>
</evidence>
<dbReference type="PROSITE" id="PS51257">
    <property type="entry name" value="PROKAR_LIPOPROTEIN"/>
    <property type="match status" value="1"/>
</dbReference>
<evidence type="ECO:0000259" key="5">
    <source>
        <dbReference type="Pfam" id="PF25917"/>
    </source>
</evidence>
<reference evidence="8 9" key="1">
    <citation type="submission" date="2019-01" db="EMBL/GenBank/DDBJ databases">
        <authorList>
            <person name="Chen W.-M."/>
        </authorList>
    </citation>
    <scope>NUCLEOTIDE SEQUENCE [LARGE SCALE GENOMIC DNA]</scope>
    <source>
        <strain evidence="8 9">FSY-9</strain>
    </source>
</reference>
<feature type="chain" id="PRO_5019469879" evidence="3">
    <location>
        <begin position="36"/>
        <end position="411"/>
    </location>
</feature>
<dbReference type="AlphaFoldDB" id="A0A437N744"/>
<keyword evidence="3" id="KW-0732">Signal</keyword>
<protein>
    <submittedName>
        <fullName evidence="8">Efflux RND transporter periplasmic adaptor subunit</fullName>
    </submittedName>
</protein>
<feature type="domain" description="YknX-like C-terminal permuted SH3-like" evidence="7">
    <location>
        <begin position="313"/>
        <end position="378"/>
    </location>
</feature>
<dbReference type="Gene3D" id="2.40.50.100">
    <property type="match status" value="1"/>
</dbReference>
<dbReference type="GO" id="GO:0046677">
    <property type="term" value="P:response to antibiotic"/>
    <property type="evidence" value="ECO:0007669"/>
    <property type="project" value="TreeGrafter"/>
</dbReference>
<evidence type="ECO:0000256" key="2">
    <source>
        <dbReference type="SAM" id="MobiDB-lite"/>
    </source>
</evidence>
<evidence type="ECO:0000259" key="6">
    <source>
        <dbReference type="Pfam" id="PF25944"/>
    </source>
</evidence>
<dbReference type="InterPro" id="IPR058626">
    <property type="entry name" value="MdtA-like_b-barrel"/>
</dbReference>
<feature type="domain" description="Multidrug resistance protein MdtA-like barrel-sandwich hybrid" evidence="5">
    <location>
        <begin position="72"/>
        <end position="208"/>
    </location>
</feature>
<dbReference type="Proteomes" id="UP000282837">
    <property type="component" value="Unassembled WGS sequence"/>
</dbReference>
<dbReference type="PANTHER" id="PTHR30158:SF10">
    <property type="entry name" value="CATION EFFLUX PUMP"/>
    <property type="match status" value="1"/>
</dbReference>
<dbReference type="Pfam" id="PF25944">
    <property type="entry name" value="Beta-barrel_RND"/>
    <property type="match status" value="1"/>
</dbReference>